<proteinExistence type="predicted"/>
<dbReference type="GO" id="GO:0003924">
    <property type="term" value="F:GTPase activity"/>
    <property type="evidence" value="ECO:0007669"/>
    <property type="project" value="TreeGrafter"/>
</dbReference>
<comment type="caution">
    <text evidence="4">The sequence shown here is derived from an EMBL/GenBank/DDBJ whole genome shotgun (WGS) entry which is preliminary data.</text>
</comment>
<evidence type="ECO:0000313" key="5">
    <source>
        <dbReference type="Proteomes" id="UP001457282"/>
    </source>
</evidence>
<dbReference type="Proteomes" id="UP001457282">
    <property type="component" value="Unassembled WGS sequence"/>
</dbReference>
<organism evidence="4 5">
    <name type="scientific">Rubus argutus</name>
    <name type="common">Southern blackberry</name>
    <dbReference type="NCBI Taxonomy" id="59490"/>
    <lineage>
        <taxon>Eukaryota</taxon>
        <taxon>Viridiplantae</taxon>
        <taxon>Streptophyta</taxon>
        <taxon>Embryophyta</taxon>
        <taxon>Tracheophyta</taxon>
        <taxon>Spermatophyta</taxon>
        <taxon>Magnoliopsida</taxon>
        <taxon>eudicotyledons</taxon>
        <taxon>Gunneridae</taxon>
        <taxon>Pentapetalae</taxon>
        <taxon>rosids</taxon>
        <taxon>fabids</taxon>
        <taxon>Rosales</taxon>
        <taxon>Rosaceae</taxon>
        <taxon>Rosoideae</taxon>
        <taxon>Rosoideae incertae sedis</taxon>
        <taxon>Rubus</taxon>
    </lineage>
</organism>
<reference evidence="4 5" key="1">
    <citation type="journal article" date="2023" name="G3 (Bethesda)">
        <title>A chromosome-length genome assembly and annotation of blackberry (Rubus argutus, cv. 'Hillquist').</title>
        <authorList>
            <person name="Bruna T."/>
            <person name="Aryal R."/>
            <person name="Dudchenko O."/>
            <person name="Sargent D.J."/>
            <person name="Mead D."/>
            <person name="Buti M."/>
            <person name="Cavallini A."/>
            <person name="Hytonen T."/>
            <person name="Andres J."/>
            <person name="Pham M."/>
            <person name="Weisz D."/>
            <person name="Mascagni F."/>
            <person name="Usai G."/>
            <person name="Natali L."/>
            <person name="Bassil N."/>
            <person name="Fernandez G.E."/>
            <person name="Lomsadze A."/>
            <person name="Armour M."/>
            <person name="Olukolu B."/>
            <person name="Poorten T."/>
            <person name="Britton C."/>
            <person name="Davik J."/>
            <person name="Ashrafi H."/>
            <person name="Aiden E.L."/>
            <person name="Borodovsky M."/>
            <person name="Worthington M."/>
        </authorList>
    </citation>
    <scope>NUCLEOTIDE SEQUENCE [LARGE SCALE GENOMIC DNA]</scope>
    <source>
        <strain evidence="4">PI 553951</strain>
    </source>
</reference>
<accession>A0AAW1WVI9</accession>
<sequence length="124" mass="13893">MGNGAQIVKSDPVVSFPETVLEKSSRTVMSKSPNKHNSLYMEELFLIRSVDTCLKKCRGRVLLCTTSRHTCLSLNLLGSLGEWEMMSSDPLESRSEAAQLVTDILKRNGLKEQMTPLSEFEDKL</sequence>
<dbReference type="GO" id="GO:0003746">
    <property type="term" value="F:translation elongation factor activity"/>
    <property type="evidence" value="ECO:0007669"/>
    <property type="project" value="UniProtKB-KW"/>
</dbReference>
<evidence type="ECO:0000256" key="1">
    <source>
        <dbReference type="ARBA" id="ARBA00022490"/>
    </source>
</evidence>
<dbReference type="AlphaFoldDB" id="A0AAW1WVI9"/>
<dbReference type="PANTHER" id="PTHR42908:SF10">
    <property type="entry name" value="EUKARYOTIC TRANSLATION ELONGATION FACTOR 2"/>
    <property type="match status" value="1"/>
</dbReference>
<keyword evidence="3" id="KW-0648">Protein biosynthesis</keyword>
<evidence type="ECO:0000313" key="4">
    <source>
        <dbReference type="EMBL" id="KAK9928332.1"/>
    </source>
</evidence>
<keyword evidence="5" id="KW-1185">Reference proteome</keyword>
<dbReference type="EMBL" id="JBEDUW010000005">
    <property type="protein sequence ID" value="KAK9928332.1"/>
    <property type="molecule type" value="Genomic_DNA"/>
</dbReference>
<keyword evidence="1" id="KW-0963">Cytoplasm</keyword>
<dbReference type="GO" id="GO:1990904">
    <property type="term" value="C:ribonucleoprotein complex"/>
    <property type="evidence" value="ECO:0007669"/>
    <property type="project" value="TreeGrafter"/>
</dbReference>
<evidence type="ECO:0000256" key="2">
    <source>
        <dbReference type="ARBA" id="ARBA00022768"/>
    </source>
</evidence>
<evidence type="ECO:0000256" key="3">
    <source>
        <dbReference type="ARBA" id="ARBA00022917"/>
    </source>
</evidence>
<protein>
    <submittedName>
        <fullName evidence="4">Uncharacterized protein</fullName>
    </submittedName>
</protein>
<dbReference type="GO" id="GO:0005829">
    <property type="term" value="C:cytosol"/>
    <property type="evidence" value="ECO:0007669"/>
    <property type="project" value="TreeGrafter"/>
</dbReference>
<dbReference type="GO" id="GO:0043022">
    <property type="term" value="F:ribosome binding"/>
    <property type="evidence" value="ECO:0007669"/>
    <property type="project" value="TreeGrafter"/>
</dbReference>
<gene>
    <name evidence="4" type="ORF">M0R45_025475</name>
</gene>
<name>A0AAW1WVI9_RUBAR</name>
<dbReference type="PANTHER" id="PTHR42908">
    <property type="entry name" value="TRANSLATION ELONGATION FACTOR-RELATED"/>
    <property type="match status" value="1"/>
</dbReference>
<keyword evidence="2" id="KW-0251">Elongation factor</keyword>